<feature type="domain" description="Restriction endonuclease type II-like" evidence="5">
    <location>
        <begin position="1572"/>
        <end position="1669"/>
    </location>
</feature>
<dbReference type="Proteomes" id="UP001162891">
    <property type="component" value="Chromosome"/>
</dbReference>
<dbReference type="Pfam" id="PF13195">
    <property type="entry name" value="DUF4011"/>
    <property type="match status" value="1"/>
</dbReference>
<dbReference type="InterPro" id="IPR025103">
    <property type="entry name" value="DUF4011"/>
</dbReference>
<feature type="region of interest" description="Disordered" evidence="2">
    <location>
        <begin position="27"/>
        <end position="52"/>
    </location>
</feature>
<dbReference type="InterPro" id="IPR041677">
    <property type="entry name" value="DNA2/NAM7_AAA_11"/>
</dbReference>
<feature type="domain" description="DNA2/NAM7 helicase-like C-terminal" evidence="4">
    <location>
        <begin position="1338"/>
        <end position="1527"/>
    </location>
</feature>
<dbReference type="Pfam" id="PF13087">
    <property type="entry name" value="AAA_12"/>
    <property type="match status" value="1"/>
</dbReference>
<evidence type="ECO:0000313" key="6">
    <source>
        <dbReference type="EMBL" id="BDG05751.1"/>
    </source>
</evidence>
<dbReference type="SUPFAM" id="SSF52980">
    <property type="entry name" value="Restriction endonuclease-like"/>
    <property type="match status" value="1"/>
</dbReference>
<dbReference type="EMBL" id="AP025591">
    <property type="protein sequence ID" value="BDG05751.1"/>
    <property type="molecule type" value="Genomic_DNA"/>
</dbReference>
<dbReference type="Pfam" id="PF18741">
    <property type="entry name" value="MTES_1575"/>
    <property type="match status" value="1"/>
</dbReference>
<keyword evidence="1" id="KW-0175">Coiled coil</keyword>
<accession>A0ABN6MY03</accession>
<evidence type="ECO:0000259" key="5">
    <source>
        <dbReference type="Pfam" id="PF18741"/>
    </source>
</evidence>
<feature type="compositionally biased region" description="Acidic residues" evidence="2">
    <location>
        <begin position="1300"/>
        <end position="1311"/>
    </location>
</feature>
<dbReference type="CDD" id="cd18808">
    <property type="entry name" value="SF1_C_Upf1"/>
    <property type="match status" value="1"/>
</dbReference>
<keyword evidence="7" id="KW-1185">Reference proteome</keyword>
<sequence>MIEEIPSQVFDRITAGEVMEFAPLRSDEEAEDGEELELPLPAEPGATQAAKKRDRHEARLKSIAAALGLDPSYELPAVEETEHRRHRDRVLQTLALPEDLESVLRKIHQKARTAVQETGANVLHLLFGFVEWSDVPAGQATRSDLRLAPLVLVPVGIERGRLDTETRPRTYLYAVKATGEDWDTNVTLQEKCRREKGVELPGIGDDEALEIYFARIEAWLAQHTDGWRVRRGVTLGLVSFGKILMWRDLDANTWPRDSSLLAKSLLREVLGDDPAPDEEQPEALTDEYQIDSPPPHVEVPPVVVDADSSQHSVLVDVARGKSLVVQGPPGTGKSQTIANLIAAEIHRGKRVLFVAEKKAALDVVHRRLTKIGLGPYCLALHSHTSDKKAFLTDLADRIRVRGTVVYPRDLTAVQEELDQHRARLNAYVRKLNAPHPKLELTGFEILWRSRRLLEPLSPEVQRVIADAAVPAALEFTRQQLEEAKGVVREFGANTSDVLAECGALGAHPWFGLTNAELTQPQMVQLVEDGREWAVAIAALEGKLEAVERATGVPVARSLSSLKKLHASLAVVEVPPAIARSQMPMRVLATHREPELGRALDAVRASRETWASIEGPWGSPGALTREAGAGCAAAIRDAEQSFGDQLTAGETTALATRIHHLARAIDSIERLAWTMQKAIGQTFAITPRVAERLVKAAQLSSSVSNAAFELRNDALKAEAAEAELVELSGNGARLIERRNELAKSWPISLRPDVNAIREHVAAMANAPRFLPSVFSGKYRAAVSAFRTATGRRAKRLEMLRELRGVLEFEDDAARFAASPVLARLLGPAARGIDSPLAAARDAVRWLRQVEGLGLGTGAEGIKLQGAAWNVPAALWREAAAASAQEPTATDYASKLVEGLTALASDLNRAHRRWPDASLAEVRADLLGIATSLEGVARVFASAGAGEGLTVRALKSRLELVRTAWTRDDAARPLIAELARVEADASDPSACAELREALSYVATLRGTSLPEAAVAALLTGDQQEALNAFRKRVEEAVEDGRSVRTAGDRFAELAHLDVKAWLGGSASQVDDADLEAVRHRLRLALDADKAIYTWARYVHARARAVAAGAEHICRLIDARRIAPSTAVDAFEAAAYGTVANGMLRGDPELLRFSGTAHEQMRARFAELDEKSLDLTAELIAHSLASAPEIPGNRYGAIRDLTDESLIKHHAALQRPRVTIRDLFRRAGRAIVNLKPCLMMSPQAIAQFLPPGLMDFDLVVMDEASQIRPEDALGAIARAKQMVVVGDPMQLGPTSFFDRQMDGDGDGDDDETEGGPDGAAAPPPVTGPTVLERSESILTAAQARYPLRMLRWHYRSRHPKLIAFSNREFYGEDLIVFPTPEFATATEGVFFRRMDGAVYEGHRNLKEAEAVVEAVRKHAVERPEQTLLIATLNYHQADLIDELLQRAETLDPALAEYRRRHADGPEPLDVKNLENVQGDERDVILVSITFGPRPNGQFSRNFGPINQAGGERRLNVLFTRAKHRVEVFCSFDARQLGVTDASPRGLRVLHDYLRYAEDGTWATGAPSGREPDSDFEVAVARALRAHGFEVHPQVGIAGYWIDLGIVHPDRPGMYVLGVECDGASYHSARSARDRDRLRQRVLEGYGWTIHRVWSTDWFRDAGKQVEAVVSKIRALVRESPRTPAARA</sequence>
<dbReference type="Pfam" id="PF13086">
    <property type="entry name" value="AAA_11"/>
    <property type="match status" value="1"/>
</dbReference>
<dbReference type="InterPro" id="IPR045055">
    <property type="entry name" value="DNA2/NAM7-like"/>
</dbReference>
<evidence type="ECO:0000313" key="7">
    <source>
        <dbReference type="Proteomes" id="UP001162891"/>
    </source>
</evidence>
<gene>
    <name evidence="6" type="ORF">AMOR_47470</name>
</gene>
<protein>
    <submittedName>
        <fullName evidence="6">Uncharacterized protein</fullName>
    </submittedName>
</protein>
<dbReference type="InterPro" id="IPR027417">
    <property type="entry name" value="P-loop_NTPase"/>
</dbReference>
<dbReference type="Gene3D" id="3.40.50.300">
    <property type="entry name" value="P-loop containing nucleotide triphosphate hydrolases"/>
    <property type="match status" value="3"/>
</dbReference>
<name>A0ABN6MY03_9BACT</name>
<dbReference type="InterPro" id="IPR011335">
    <property type="entry name" value="Restrct_endonuc-II-like"/>
</dbReference>
<evidence type="ECO:0000259" key="3">
    <source>
        <dbReference type="Pfam" id="PF13086"/>
    </source>
</evidence>
<dbReference type="Gene3D" id="3.40.960.10">
    <property type="entry name" value="VSR Endonuclease"/>
    <property type="match status" value="1"/>
</dbReference>
<evidence type="ECO:0000256" key="2">
    <source>
        <dbReference type="SAM" id="MobiDB-lite"/>
    </source>
</evidence>
<dbReference type="SUPFAM" id="SSF52540">
    <property type="entry name" value="P-loop containing nucleoside triphosphate hydrolases"/>
    <property type="match status" value="2"/>
</dbReference>
<feature type="coiled-coil region" evidence="1">
    <location>
        <begin position="704"/>
        <end position="736"/>
    </location>
</feature>
<dbReference type="InterPro" id="IPR049468">
    <property type="entry name" value="Restrct_endonuc-II-like_dom"/>
</dbReference>
<proteinExistence type="predicted"/>
<evidence type="ECO:0000259" key="4">
    <source>
        <dbReference type="Pfam" id="PF13087"/>
    </source>
</evidence>
<dbReference type="InterPro" id="IPR041679">
    <property type="entry name" value="DNA2/NAM7-like_C"/>
</dbReference>
<evidence type="ECO:0000256" key="1">
    <source>
        <dbReference type="SAM" id="Coils"/>
    </source>
</evidence>
<reference evidence="7" key="1">
    <citation type="journal article" date="2022" name="Int. J. Syst. Evol. Microbiol.">
        <title>Anaeromyxobacter oryzae sp. nov., Anaeromyxobacter diazotrophicus sp. nov. and Anaeromyxobacter paludicola sp. nov., isolated from paddy soils.</title>
        <authorList>
            <person name="Itoh H."/>
            <person name="Xu Z."/>
            <person name="Mise K."/>
            <person name="Masuda Y."/>
            <person name="Ushijima N."/>
            <person name="Hayakawa C."/>
            <person name="Shiratori Y."/>
            <person name="Senoo K."/>
        </authorList>
    </citation>
    <scope>NUCLEOTIDE SEQUENCE [LARGE SCALE GENOMIC DNA]</scope>
    <source>
        <strain evidence="7">Red232</strain>
    </source>
</reference>
<dbReference type="PANTHER" id="PTHR10887">
    <property type="entry name" value="DNA2/NAM7 HELICASE FAMILY"/>
    <property type="match status" value="1"/>
</dbReference>
<dbReference type="PANTHER" id="PTHR10887:SF495">
    <property type="entry name" value="HELICASE SENATAXIN ISOFORM X1-RELATED"/>
    <property type="match status" value="1"/>
</dbReference>
<organism evidence="6 7">
    <name type="scientific">Anaeromyxobacter oryzae</name>
    <dbReference type="NCBI Taxonomy" id="2918170"/>
    <lineage>
        <taxon>Bacteria</taxon>
        <taxon>Pseudomonadati</taxon>
        <taxon>Myxococcota</taxon>
        <taxon>Myxococcia</taxon>
        <taxon>Myxococcales</taxon>
        <taxon>Cystobacterineae</taxon>
        <taxon>Anaeromyxobacteraceae</taxon>
        <taxon>Anaeromyxobacter</taxon>
    </lineage>
</organism>
<feature type="compositionally biased region" description="Acidic residues" evidence="2">
    <location>
        <begin position="28"/>
        <end position="37"/>
    </location>
</feature>
<feature type="region of interest" description="Disordered" evidence="2">
    <location>
        <begin position="1292"/>
        <end position="1326"/>
    </location>
</feature>
<dbReference type="InterPro" id="IPR047187">
    <property type="entry name" value="SF1_C_Upf1"/>
</dbReference>
<feature type="domain" description="DNA2/NAM7 helicase helicase" evidence="3">
    <location>
        <begin position="308"/>
        <end position="370"/>
    </location>
</feature>